<protein>
    <submittedName>
        <fullName evidence="2">Uncharacterized protein</fullName>
    </submittedName>
</protein>
<reference evidence="2" key="1">
    <citation type="journal article" date="2020" name="Nature">
        <title>Giant virus diversity and host interactions through global metagenomics.</title>
        <authorList>
            <person name="Schulz F."/>
            <person name="Roux S."/>
            <person name="Paez-Espino D."/>
            <person name="Jungbluth S."/>
            <person name="Walsh D.A."/>
            <person name="Denef V.J."/>
            <person name="McMahon K.D."/>
            <person name="Konstantinidis K.T."/>
            <person name="Eloe-Fadrosh E.A."/>
            <person name="Kyrpides N.C."/>
            <person name="Woyke T."/>
        </authorList>
    </citation>
    <scope>NUCLEOTIDE SEQUENCE</scope>
    <source>
        <strain evidence="2">GVMAG-S-1101182-85</strain>
    </source>
</reference>
<keyword evidence="1" id="KW-0472">Membrane</keyword>
<evidence type="ECO:0000313" key="2">
    <source>
        <dbReference type="EMBL" id="QHU14134.1"/>
    </source>
</evidence>
<feature type="transmembrane region" description="Helical" evidence="1">
    <location>
        <begin position="33"/>
        <end position="57"/>
    </location>
</feature>
<keyword evidence="1" id="KW-1133">Transmembrane helix</keyword>
<organism evidence="2">
    <name type="scientific">viral metagenome</name>
    <dbReference type="NCBI Taxonomy" id="1070528"/>
    <lineage>
        <taxon>unclassified sequences</taxon>
        <taxon>metagenomes</taxon>
        <taxon>organismal metagenomes</taxon>
    </lineage>
</organism>
<name>A0A6C0KD69_9ZZZZ</name>
<feature type="transmembrane region" description="Helical" evidence="1">
    <location>
        <begin position="69"/>
        <end position="87"/>
    </location>
</feature>
<accession>A0A6C0KD69</accession>
<dbReference type="AlphaFoldDB" id="A0A6C0KD69"/>
<evidence type="ECO:0000256" key="1">
    <source>
        <dbReference type="SAM" id="Phobius"/>
    </source>
</evidence>
<feature type="transmembrane region" description="Helical" evidence="1">
    <location>
        <begin position="6"/>
        <end position="26"/>
    </location>
</feature>
<sequence>MKVYVIVLLLLKISMIIQIALIFGGLEGFNENHLVYLISDLLFKTILGLFLIFFFYINGSSNFDTWDEVFIGFGGVLLVFDAFYNVFPKILKKFDIYFNPYTFYLSKVPETK</sequence>
<proteinExistence type="predicted"/>
<dbReference type="EMBL" id="MN740831">
    <property type="protein sequence ID" value="QHU14134.1"/>
    <property type="molecule type" value="Genomic_DNA"/>
</dbReference>
<keyword evidence="1" id="KW-0812">Transmembrane</keyword>